<evidence type="ECO:0000313" key="1">
    <source>
        <dbReference type="EMBL" id="ABX35888.1"/>
    </source>
</evidence>
<keyword evidence="2" id="KW-1185">Reference proteome</keyword>
<organism evidence="1 2">
    <name type="scientific">Delftia acidovorans (strain DSM 14801 / SPH-1)</name>
    <dbReference type="NCBI Taxonomy" id="398578"/>
    <lineage>
        <taxon>Bacteria</taxon>
        <taxon>Pseudomonadati</taxon>
        <taxon>Pseudomonadota</taxon>
        <taxon>Betaproteobacteria</taxon>
        <taxon>Burkholderiales</taxon>
        <taxon>Comamonadaceae</taxon>
        <taxon>Delftia</taxon>
    </lineage>
</organism>
<dbReference type="GeneID" id="31503059"/>
<reference evidence="1 2" key="1">
    <citation type="journal article" date="2004" name="Appl. Environ. Microbiol.">
        <title>Mineralization of individual congeners of linear alkylbenzenesulfonate by defined pairs of heterotrophic bacteria.</title>
        <authorList>
            <person name="Schleheck D."/>
            <person name="Knepper T.P."/>
            <person name="Fischer K."/>
            <person name="Cook A.M."/>
        </authorList>
    </citation>
    <scope>NUCLEOTIDE SEQUENCE [LARGE SCALE GENOMIC DNA]</scope>
    <source>
        <strain evidence="2">DSM 14801 / SPH-1</strain>
    </source>
</reference>
<protein>
    <submittedName>
        <fullName evidence="1">Uncharacterized protein</fullName>
    </submittedName>
</protein>
<dbReference type="AlphaFoldDB" id="A9BW72"/>
<dbReference type="STRING" id="398578.Daci_3250"/>
<reference evidence="2" key="2">
    <citation type="submission" date="2007-11" db="EMBL/GenBank/DDBJ databases">
        <title>Complete sequence of Delftia acidovorans DSM 14801 / SPH-1.</title>
        <authorList>
            <person name="Copeland A."/>
            <person name="Lucas S."/>
            <person name="Lapidus A."/>
            <person name="Barry K."/>
            <person name="Glavina del Rio T."/>
            <person name="Dalin E."/>
            <person name="Tice H."/>
            <person name="Pitluck S."/>
            <person name="Lowry S."/>
            <person name="Clum A."/>
            <person name="Schmutz J."/>
            <person name="Larimer F."/>
            <person name="Land M."/>
            <person name="Hauser L."/>
            <person name="Kyrpides N."/>
            <person name="Kim E."/>
            <person name="Schleheck D."/>
            <person name="Richardson P."/>
        </authorList>
    </citation>
    <scope>NUCLEOTIDE SEQUENCE [LARGE SCALE GENOMIC DNA]</scope>
    <source>
        <strain evidence="2">DSM 14801 / SPH-1</strain>
    </source>
</reference>
<evidence type="ECO:0000313" key="2">
    <source>
        <dbReference type="Proteomes" id="UP000000784"/>
    </source>
</evidence>
<dbReference type="HOGENOM" id="CLU_1934593_0_0_4"/>
<dbReference type="EMBL" id="CP000884">
    <property type="protein sequence ID" value="ABX35888.1"/>
    <property type="molecule type" value="Genomic_DNA"/>
</dbReference>
<sequence length="130" mass="13683">MDPHENAPTANARAAAESAKHAATAAGLAEIDAKKAAACDLVAKIHEGEAIVPKAFNPWDGGQASGERLESRVSQAMEEIRGWSAAAFRSAALQPESDEAGRRFIEHGAMCYANCFLRIQRALGAALTPP</sequence>
<proteinExistence type="predicted"/>
<name>A9BW72_DELAS</name>
<dbReference type="Proteomes" id="UP000000784">
    <property type="component" value="Chromosome"/>
</dbReference>
<accession>A9BW72</accession>
<dbReference type="RefSeq" id="WP_012205088.1">
    <property type="nucleotide sequence ID" value="NC_010002.1"/>
</dbReference>
<dbReference type="KEGG" id="dac:Daci_3250"/>
<gene>
    <name evidence="1" type="ordered locus">Daci_3250</name>
</gene>